<keyword evidence="2" id="KW-1185">Reference proteome</keyword>
<dbReference type="RefSeq" id="WP_196203104.1">
    <property type="nucleotide sequence ID" value="NZ_JADPUN010000201.1"/>
</dbReference>
<evidence type="ECO:0000313" key="2">
    <source>
        <dbReference type="Proteomes" id="UP000638560"/>
    </source>
</evidence>
<proteinExistence type="predicted"/>
<dbReference type="EMBL" id="JADPUN010000201">
    <property type="protein sequence ID" value="MBF9131565.1"/>
    <property type="molecule type" value="Genomic_DNA"/>
</dbReference>
<accession>A0ABS0GZG6</accession>
<dbReference type="Proteomes" id="UP000638560">
    <property type="component" value="Unassembled WGS sequence"/>
</dbReference>
<gene>
    <name evidence="1" type="ORF">I0C86_21740</name>
</gene>
<comment type="caution">
    <text evidence="1">The sequence shown here is derived from an EMBL/GenBank/DDBJ whole genome shotgun (WGS) entry which is preliminary data.</text>
</comment>
<organism evidence="1 2">
    <name type="scientific">Plantactinospora alkalitolerans</name>
    <dbReference type="NCBI Taxonomy" id="2789879"/>
    <lineage>
        <taxon>Bacteria</taxon>
        <taxon>Bacillati</taxon>
        <taxon>Actinomycetota</taxon>
        <taxon>Actinomycetes</taxon>
        <taxon>Micromonosporales</taxon>
        <taxon>Micromonosporaceae</taxon>
        <taxon>Plantactinospora</taxon>
    </lineage>
</organism>
<protein>
    <submittedName>
        <fullName evidence="1">Uncharacterized protein</fullName>
    </submittedName>
</protein>
<reference evidence="1 2" key="1">
    <citation type="submission" date="2020-11" db="EMBL/GenBank/DDBJ databases">
        <title>A novel isolate from a Black sea contaminated sediment with potential to produce alkanes: Plantactinospora alkalitolerans sp. nov.</title>
        <authorList>
            <person name="Carro L."/>
            <person name="Veyisoglu A."/>
            <person name="Guven K."/>
            <person name="Schumann P."/>
            <person name="Klenk H.-P."/>
            <person name="Sahin N."/>
        </authorList>
    </citation>
    <scope>NUCLEOTIDE SEQUENCE [LARGE SCALE GENOMIC DNA]</scope>
    <source>
        <strain evidence="1 2">S1510</strain>
    </source>
</reference>
<sequence length="151" mass="16308">MMSAIASLILLDRSRIPELAGLASTSPSLFHQYLAEHGHEPADYGWSGYCMLLVLNYLEERGVDLESPELDVESTAISAAYGVSRLITSGDENLLHQLDPAGHSAAELAAHFAEMGLEFEESGVAGFDGLTLLRDSIAQLRDDQVLLLHIG</sequence>
<evidence type="ECO:0000313" key="1">
    <source>
        <dbReference type="EMBL" id="MBF9131565.1"/>
    </source>
</evidence>
<name>A0ABS0GZG6_9ACTN</name>